<evidence type="ECO:0000256" key="6">
    <source>
        <dbReference type="ARBA" id="ARBA00023180"/>
    </source>
</evidence>
<reference evidence="9" key="1">
    <citation type="submission" date="2025-08" db="UniProtKB">
        <authorList>
            <consortium name="RefSeq"/>
        </authorList>
    </citation>
    <scope>IDENTIFICATION</scope>
</reference>
<dbReference type="Gene3D" id="3.40.50.2300">
    <property type="match status" value="1"/>
</dbReference>
<dbReference type="InterPro" id="IPR050726">
    <property type="entry name" value="mGluR"/>
</dbReference>
<dbReference type="InterPro" id="IPR000337">
    <property type="entry name" value="GPCR_3"/>
</dbReference>
<keyword evidence="3" id="KW-1133">Transmembrane helix</keyword>
<keyword evidence="5" id="KW-0675">Receptor</keyword>
<evidence type="ECO:0000313" key="8">
    <source>
        <dbReference type="Proteomes" id="UP000695022"/>
    </source>
</evidence>
<dbReference type="RefSeq" id="XP_014674215.1">
    <property type="nucleotide sequence ID" value="XM_014818729.1"/>
</dbReference>
<accession>A0ABM1EPU4</accession>
<evidence type="ECO:0000256" key="2">
    <source>
        <dbReference type="ARBA" id="ARBA00022692"/>
    </source>
</evidence>
<evidence type="ECO:0000256" key="3">
    <source>
        <dbReference type="ARBA" id="ARBA00022989"/>
    </source>
</evidence>
<evidence type="ECO:0000259" key="7">
    <source>
        <dbReference type="Pfam" id="PF01094"/>
    </source>
</evidence>
<keyword evidence="6" id="KW-0325">Glycoprotein</keyword>
<evidence type="ECO:0000313" key="9">
    <source>
        <dbReference type="RefSeq" id="XP_014674215.1"/>
    </source>
</evidence>
<comment type="subcellular location">
    <subcellularLocation>
        <location evidence="1">Membrane</location>
        <topology evidence="1">Multi-pass membrane protein</topology>
    </subcellularLocation>
</comment>
<dbReference type="GeneID" id="106814413"/>
<keyword evidence="8" id="KW-1185">Reference proteome</keyword>
<proteinExistence type="predicted"/>
<gene>
    <name evidence="9" type="primary">LOC106814413</name>
</gene>
<evidence type="ECO:0000256" key="4">
    <source>
        <dbReference type="ARBA" id="ARBA00023136"/>
    </source>
</evidence>
<dbReference type="PRINTS" id="PR00248">
    <property type="entry name" value="GPCRMGR"/>
</dbReference>
<dbReference type="SUPFAM" id="SSF53822">
    <property type="entry name" value="Periplasmic binding protein-like I"/>
    <property type="match status" value="1"/>
</dbReference>
<organism evidence="8 9">
    <name type="scientific">Priapulus caudatus</name>
    <name type="common">Priapulid worm</name>
    <dbReference type="NCBI Taxonomy" id="37621"/>
    <lineage>
        <taxon>Eukaryota</taxon>
        <taxon>Metazoa</taxon>
        <taxon>Ecdysozoa</taxon>
        <taxon>Scalidophora</taxon>
        <taxon>Priapulida</taxon>
        <taxon>Priapulimorpha</taxon>
        <taxon>Priapulimorphida</taxon>
        <taxon>Priapulidae</taxon>
        <taxon>Priapulus</taxon>
    </lineage>
</organism>
<dbReference type="Proteomes" id="UP000695022">
    <property type="component" value="Unplaced"/>
</dbReference>
<dbReference type="PANTHER" id="PTHR24060">
    <property type="entry name" value="METABOTROPIC GLUTAMATE RECEPTOR"/>
    <property type="match status" value="1"/>
</dbReference>
<name>A0ABM1EPU4_PRICU</name>
<evidence type="ECO:0000256" key="5">
    <source>
        <dbReference type="ARBA" id="ARBA00023170"/>
    </source>
</evidence>
<keyword evidence="4" id="KW-0472">Membrane</keyword>
<keyword evidence="2" id="KW-0812">Transmembrane</keyword>
<feature type="domain" description="Receptor ligand binding region" evidence="7">
    <location>
        <begin position="67"/>
        <end position="105"/>
    </location>
</feature>
<sequence>MTDVAERASHALLVGTATALLVPNLPDYRLVVPGDVYLGAVISMSQYDATDFCGVGNNNFNFQFVWAFLFAVEQINADPELLPNVTLGAYLLDGCTKDSTALAQVWSYNNRCCRSLPKIAASPLGPRRRRLRTVRSAL</sequence>
<protein>
    <submittedName>
        <fullName evidence="9">Metabotropic glutamate receptor 2-like</fullName>
    </submittedName>
</protein>
<dbReference type="InterPro" id="IPR028082">
    <property type="entry name" value="Peripla_BP_I"/>
</dbReference>
<dbReference type="Pfam" id="PF01094">
    <property type="entry name" value="ANF_receptor"/>
    <property type="match status" value="1"/>
</dbReference>
<dbReference type="InterPro" id="IPR001828">
    <property type="entry name" value="ANF_lig-bd_rcpt"/>
</dbReference>
<evidence type="ECO:0000256" key="1">
    <source>
        <dbReference type="ARBA" id="ARBA00004141"/>
    </source>
</evidence>